<sequence>MSSTGKKRGGGPGSRGGRGGRKAVVGPKRAAEVNSDYEEAAPPAKRKPAPPLEPRTLPERDNRGVNITRVDPVELHAKRAKRANGAGAADKAEKAQKAEDLERRRAEAIATLAAIDAEQDKAQQIEDESVIYHIDDLPAPNAMEVDNKDEPILTITQEDFERIEDDDAYRSESEFDKPERPAPAQKPRVKKPAKGETRYEIEAQAKQIVDDKSKIPAKRSLGVQDRNAAAASKKAGLSQVWVESSKGAVSDSSSDPAPLGGFTDDDANSVRPKFDGRMQAPRKNNMVGFLSSSDADETPSKPAEVKVTKTRKSQIIKSEPTSKLPALVARSTPTNVKSEAPSGSSLAASAAKDRELPEFIQASWAGGFLPCIYRAVYLSDDPMAIGAVGRDPQSPGKETVALLQTLLDKQYPGNTFVIKWGDAISKKAVSRVGEHRSAISKYALTVVDHIFDDVYYYKDADAPTPTLRKSQTIKEDARYALCSNGPAFYKSATPADVCTLDRRDPRYIKPTGFLESPAIIDTLSWFIKDEDFRVVVTETADGETEDFSGLPIGALGMVAAAVERAHKAHSSGVRTKPPDFSFANYGTAVAGFIASIKKFQRSRWESIIQSAGSRITERAGTAHVDTEPDSLDGLREYMYVPSSP</sequence>
<evidence type="ECO:0000313" key="3">
    <source>
        <dbReference type="Proteomes" id="UP001215280"/>
    </source>
</evidence>
<dbReference type="AlphaFoldDB" id="A0AAD7I822"/>
<organism evidence="2 3">
    <name type="scientific">Mycena maculata</name>
    <dbReference type="NCBI Taxonomy" id="230809"/>
    <lineage>
        <taxon>Eukaryota</taxon>
        <taxon>Fungi</taxon>
        <taxon>Dikarya</taxon>
        <taxon>Basidiomycota</taxon>
        <taxon>Agaricomycotina</taxon>
        <taxon>Agaricomycetes</taxon>
        <taxon>Agaricomycetidae</taxon>
        <taxon>Agaricales</taxon>
        <taxon>Marasmiineae</taxon>
        <taxon>Mycenaceae</taxon>
        <taxon>Mycena</taxon>
    </lineage>
</organism>
<keyword evidence="3" id="KW-1185">Reference proteome</keyword>
<protein>
    <submittedName>
        <fullName evidence="2">Uncharacterized protein</fullName>
    </submittedName>
</protein>
<feature type="compositionally biased region" description="Basic and acidic residues" evidence="1">
    <location>
        <begin position="168"/>
        <end position="180"/>
    </location>
</feature>
<feature type="compositionally biased region" description="Low complexity" evidence="1">
    <location>
        <begin position="244"/>
        <end position="254"/>
    </location>
</feature>
<reference evidence="2" key="1">
    <citation type="submission" date="2023-03" db="EMBL/GenBank/DDBJ databases">
        <title>Massive genome expansion in bonnet fungi (Mycena s.s.) driven by repeated elements and novel gene families across ecological guilds.</title>
        <authorList>
            <consortium name="Lawrence Berkeley National Laboratory"/>
            <person name="Harder C.B."/>
            <person name="Miyauchi S."/>
            <person name="Viragh M."/>
            <person name="Kuo A."/>
            <person name="Thoen E."/>
            <person name="Andreopoulos B."/>
            <person name="Lu D."/>
            <person name="Skrede I."/>
            <person name="Drula E."/>
            <person name="Henrissat B."/>
            <person name="Morin E."/>
            <person name="Kohler A."/>
            <person name="Barry K."/>
            <person name="LaButti K."/>
            <person name="Morin E."/>
            <person name="Salamov A."/>
            <person name="Lipzen A."/>
            <person name="Mereny Z."/>
            <person name="Hegedus B."/>
            <person name="Baldrian P."/>
            <person name="Stursova M."/>
            <person name="Weitz H."/>
            <person name="Taylor A."/>
            <person name="Grigoriev I.V."/>
            <person name="Nagy L.G."/>
            <person name="Martin F."/>
            <person name="Kauserud H."/>
        </authorList>
    </citation>
    <scope>NUCLEOTIDE SEQUENCE</scope>
    <source>
        <strain evidence="2">CBHHK188m</strain>
    </source>
</reference>
<comment type="caution">
    <text evidence="2">The sequence shown here is derived from an EMBL/GenBank/DDBJ whole genome shotgun (WGS) entry which is preliminary data.</text>
</comment>
<evidence type="ECO:0000313" key="2">
    <source>
        <dbReference type="EMBL" id="KAJ7737162.1"/>
    </source>
</evidence>
<feature type="compositionally biased region" description="Basic and acidic residues" evidence="1">
    <location>
        <begin position="193"/>
        <end position="214"/>
    </location>
</feature>
<name>A0AAD7I822_9AGAR</name>
<feature type="region of interest" description="Disordered" evidence="1">
    <location>
        <begin position="157"/>
        <end position="314"/>
    </location>
</feature>
<evidence type="ECO:0000256" key="1">
    <source>
        <dbReference type="SAM" id="MobiDB-lite"/>
    </source>
</evidence>
<proteinExistence type="predicted"/>
<dbReference type="Proteomes" id="UP001215280">
    <property type="component" value="Unassembled WGS sequence"/>
</dbReference>
<dbReference type="EMBL" id="JARJLG010000145">
    <property type="protein sequence ID" value="KAJ7737162.1"/>
    <property type="molecule type" value="Genomic_DNA"/>
</dbReference>
<feature type="compositionally biased region" description="Basic and acidic residues" evidence="1">
    <location>
        <begin position="90"/>
        <end position="100"/>
    </location>
</feature>
<accession>A0AAD7I822</accession>
<gene>
    <name evidence="2" type="ORF">DFH07DRAFT_779455</name>
</gene>
<feature type="region of interest" description="Disordered" evidence="1">
    <location>
        <begin position="1"/>
        <end position="100"/>
    </location>
</feature>